<keyword evidence="11" id="KW-0675">Receptor</keyword>
<evidence type="ECO:0000256" key="10">
    <source>
        <dbReference type="ARBA" id="ARBA00023136"/>
    </source>
</evidence>
<keyword evidence="13" id="KW-0844">Vision</keyword>
<dbReference type="InterPro" id="IPR050125">
    <property type="entry name" value="GPCR_opsins"/>
</dbReference>
<dbReference type="STRING" id="32264.T1K9J3"/>
<name>T1K9J3_TETUR</name>
<dbReference type="GO" id="GO:0016020">
    <property type="term" value="C:membrane"/>
    <property type="evidence" value="ECO:0007669"/>
    <property type="project" value="UniProtKB-SubCell"/>
</dbReference>
<dbReference type="eggNOG" id="KOG3656">
    <property type="taxonomic scope" value="Eukaryota"/>
</dbReference>
<evidence type="ECO:0000256" key="3">
    <source>
        <dbReference type="ARBA" id="ARBA00022543"/>
    </source>
</evidence>
<dbReference type="InterPro" id="IPR000276">
    <property type="entry name" value="GPCR_Rhodpsn"/>
</dbReference>
<organism evidence="16 17">
    <name type="scientific">Tetranychus urticae</name>
    <name type="common">Two-spotted spider mite</name>
    <dbReference type="NCBI Taxonomy" id="32264"/>
    <lineage>
        <taxon>Eukaryota</taxon>
        <taxon>Metazoa</taxon>
        <taxon>Ecdysozoa</taxon>
        <taxon>Arthropoda</taxon>
        <taxon>Chelicerata</taxon>
        <taxon>Arachnida</taxon>
        <taxon>Acari</taxon>
        <taxon>Acariformes</taxon>
        <taxon>Trombidiformes</taxon>
        <taxon>Prostigmata</taxon>
        <taxon>Eleutherengona</taxon>
        <taxon>Raphignathae</taxon>
        <taxon>Tetranychoidea</taxon>
        <taxon>Tetranychidae</taxon>
        <taxon>Tetranychus</taxon>
    </lineage>
</organism>
<sequence>MTIAMMAMERLNSISKPLSPHSRLSMRRALVISTLIWIYSLIFSTPPVFHLFNRYVPEGYLTSCSFDYLSKDLVSRIYIFAFFTAAWIVPLTLIVTSYVGIIIAVERNETMFQKTQDRLCERASSVYRASLRDSRGRSVKESGKMEMRLVKIVLSLIAFWILSWTPYAIISLLGLLDQSYITPTSSMIPAIFAKLSSVVNPYLYGLGNPRFKRELKRKLCFCVANKASVERRAVIQSTVTLGDPKEGTQFVHISDGFGA</sequence>
<dbReference type="GO" id="GO:0004930">
    <property type="term" value="F:G protein-coupled receptor activity"/>
    <property type="evidence" value="ECO:0007669"/>
    <property type="project" value="UniProtKB-KW"/>
</dbReference>
<dbReference type="GO" id="GO:0009881">
    <property type="term" value="F:photoreceptor activity"/>
    <property type="evidence" value="ECO:0007669"/>
    <property type="project" value="UniProtKB-KW"/>
</dbReference>
<dbReference type="EnsemblMetazoa" id="tetur07g05150.1">
    <property type="protein sequence ID" value="tetur07g05150.1"/>
    <property type="gene ID" value="tetur07g05150"/>
</dbReference>
<keyword evidence="3" id="KW-0600">Photoreceptor protein</keyword>
<evidence type="ECO:0000256" key="13">
    <source>
        <dbReference type="ARBA" id="ARBA00023305"/>
    </source>
</evidence>
<dbReference type="AlphaFoldDB" id="T1K9J3"/>
<dbReference type="SUPFAM" id="SSF81321">
    <property type="entry name" value="Family A G protein-coupled receptor-like"/>
    <property type="match status" value="1"/>
</dbReference>
<evidence type="ECO:0000256" key="2">
    <source>
        <dbReference type="ARBA" id="ARBA00010663"/>
    </source>
</evidence>
<dbReference type="InterPro" id="IPR017452">
    <property type="entry name" value="GPCR_Rhodpsn_7TM"/>
</dbReference>
<evidence type="ECO:0000256" key="7">
    <source>
        <dbReference type="ARBA" id="ARBA00022989"/>
    </source>
</evidence>
<evidence type="ECO:0000256" key="6">
    <source>
        <dbReference type="ARBA" id="ARBA00022925"/>
    </source>
</evidence>
<evidence type="ECO:0000256" key="14">
    <source>
        <dbReference type="SAM" id="Phobius"/>
    </source>
</evidence>
<dbReference type="PROSITE" id="PS00238">
    <property type="entry name" value="OPSIN"/>
    <property type="match status" value="1"/>
</dbReference>
<evidence type="ECO:0000313" key="16">
    <source>
        <dbReference type="EnsemblMetazoa" id="tetur07g05150.1"/>
    </source>
</evidence>
<dbReference type="GO" id="GO:0007602">
    <property type="term" value="P:phototransduction"/>
    <property type="evidence" value="ECO:0007669"/>
    <property type="project" value="UniProtKB-KW"/>
</dbReference>
<dbReference type="InterPro" id="IPR027430">
    <property type="entry name" value="Retinal_BS"/>
</dbReference>
<evidence type="ECO:0000313" key="17">
    <source>
        <dbReference type="Proteomes" id="UP000015104"/>
    </source>
</evidence>
<comment type="similarity">
    <text evidence="2">Belongs to the G-protein coupled receptor 1 family.</text>
</comment>
<evidence type="ECO:0000256" key="12">
    <source>
        <dbReference type="ARBA" id="ARBA00023224"/>
    </source>
</evidence>
<dbReference type="PANTHER" id="PTHR24240">
    <property type="entry name" value="OPSIN"/>
    <property type="match status" value="1"/>
</dbReference>
<evidence type="ECO:0000256" key="4">
    <source>
        <dbReference type="ARBA" id="ARBA00022606"/>
    </source>
</evidence>
<dbReference type="GO" id="GO:0007601">
    <property type="term" value="P:visual perception"/>
    <property type="evidence" value="ECO:0007669"/>
    <property type="project" value="UniProtKB-KW"/>
</dbReference>
<evidence type="ECO:0000256" key="5">
    <source>
        <dbReference type="ARBA" id="ARBA00022692"/>
    </source>
</evidence>
<feature type="transmembrane region" description="Helical" evidence="14">
    <location>
        <begin position="187"/>
        <end position="207"/>
    </location>
</feature>
<keyword evidence="5 14" id="KW-0812">Transmembrane</keyword>
<proteinExistence type="inferred from homology"/>
<dbReference type="EMBL" id="CAEY01001892">
    <property type="status" value="NOT_ANNOTATED_CDS"/>
    <property type="molecule type" value="Genomic_DNA"/>
</dbReference>
<reference evidence="16" key="2">
    <citation type="submission" date="2015-06" db="UniProtKB">
        <authorList>
            <consortium name="EnsemblMetazoa"/>
        </authorList>
    </citation>
    <scope>IDENTIFICATION</scope>
</reference>
<dbReference type="PROSITE" id="PS50262">
    <property type="entry name" value="G_PROTEIN_RECEP_F1_2"/>
    <property type="match status" value="1"/>
</dbReference>
<feature type="transmembrane region" description="Helical" evidence="14">
    <location>
        <begin position="77"/>
        <end position="105"/>
    </location>
</feature>
<feature type="domain" description="G-protein coupled receptors family 1 profile" evidence="15">
    <location>
        <begin position="1"/>
        <end position="204"/>
    </location>
</feature>
<accession>T1K9J3</accession>
<dbReference type="Proteomes" id="UP000015104">
    <property type="component" value="Unassembled WGS sequence"/>
</dbReference>
<keyword evidence="6" id="KW-0681">Retinal protein</keyword>
<evidence type="ECO:0000256" key="11">
    <source>
        <dbReference type="ARBA" id="ARBA00023170"/>
    </source>
</evidence>
<keyword evidence="4" id="KW-0716">Sensory transduction</keyword>
<dbReference type="Gene3D" id="1.20.1070.10">
    <property type="entry name" value="Rhodopsin 7-helix transmembrane proteins"/>
    <property type="match status" value="1"/>
</dbReference>
<evidence type="ECO:0000256" key="8">
    <source>
        <dbReference type="ARBA" id="ARBA00022991"/>
    </source>
</evidence>
<feature type="transmembrane region" description="Helical" evidence="14">
    <location>
        <begin position="152"/>
        <end position="175"/>
    </location>
</feature>
<protein>
    <recommendedName>
        <fullName evidence="15">G-protein coupled receptors family 1 profile domain-containing protein</fullName>
    </recommendedName>
</protein>
<keyword evidence="17" id="KW-1185">Reference proteome</keyword>
<keyword evidence="9" id="KW-0297">G-protein coupled receptor</keyword>
<keyword evidence="8" id="KW-0157">Chromophore</keyword>
<reference evidence="17" key="1">
    <citation type="submission" date="2011-08" db="EMBL/GenBank/DDBJ databases">
        <authorList>
            <person name="Rombauts S."/>
        </authorList>
    </citation>
    <scope>NUCLEOTIDE SEQUENCE</scope>
    <source>
        <strain evidence="17">London</strain>
    </source>
</reference>
<evidence type="ECO:0000256" key="1">
    <source>
        <dbReference type="ARBA" id="ARBA00004141"/>
    </source>
</evidence>
<keyword evidence="12" id="KW-0807">Transducer</keyword>
<dbReference type="Pfam" id="PF00001">
    <property type="entry name" value="7tm_1"/>
    <property type="match status" value="1"/>
</dbReference>
<keyword evidence="10 14" id="KW-0472">Membrane</keyword>
<evidence type="ECO:0000256" key="9">
    <source>
        <dbReference type="ARBA" id="ARBA00023040"/>
    </source>
</evidence>
<comment type="subcellular location">
    <subcellularLocation>
        <location evidence="1">Membrane</location>
        <topology evidence="1">Multi-pass membrane protein</topology>
    </subcellularLocation>
</comment>
<dbReference type="PRINTS" id="PR00237">
    <property type="entry name" value="GPCRRHODOPSN"/>
</dbReference>
<evidence type="ECO:0000259" key="15">
    <source>
        <dbReference type="PROSITE" id="PS50262"/>
    </source>
</evidence>
<keyword evidence="7 14" id="KW-1133">Transmembrane helix</keyword>
<dbReference type="HOGENOM" id="CLU_1074896_0_0_1"/>